<protein>
    <submittedName>
        <fullName evidence="1">Uncharacterized protein</fullName>
    </submittedName>
</protein>
<name>D4ZEB7_SHEVD</name>
<dbReference type="KEGG" id="svo:SVI_4207"/>
<gene>
    <name evidence="1" type="ordered locus">SVI_4207</name>
</gene>
<dbReference type="HOGENOM" id="CLU_2525701_0_0_6"/>
<dbReference type="Proteomes" id="UP000002350">
    <property type="component" value="Chromosome"/>
</dbReference>
<reference evidence="2" key="1">
    <citation type="journal article" date="2010" name="Mol. Biosyst.">
        <title>Complete genome sequence and comparative analysis of Shewanella violacea, a psychrophilic and piezophilic bacterium from deep sea floor sediments.</title>
        <authorList>
            <person name="Aono E."/>
            <person name="Baba T."/>
            <person name="Ara T."/>
            <person name="Nishi T."/>
            <person name="Nakamichi T."/>
            <person name="Inamoto E."/>
            <person name="Toyonaga H."/>
            <person name="Hasegawa M."/>
            <person name="Takai Y."/>
            <person name="Okumura Y."/>
            <person name="Baba M."/>
            <person name="Tomita M."/>
            <person name="Kato C."/>
            <person name="Oshima T."/>
            <person name="Nakasone K."/>
            <person name="Mori H."/>
        </authorList>
    </citation>
    <scope>NUCLEOTIDE SEQUENCE [LARGE SCALE GENOMIC DNA]</scope>
    <source>
        <strain evidence="2">JCM 10179 / CIP 106290 / LMG 19151 / DSS12</strain>
    </source>
</reference>
<organism evidence="1 2">
    <name type="scientific">Shewanella violacea (strain JCM 10179 / CIP 106290 / LMG 19151 / DSS12)</name>
    <dbReference type="NCBI Taxonomy" id="637905"/>
    <lineage>
        <taxon>Bacteria</taxon>
        <taxon>Pseudomonadati</taxon>
        <taxon>Pseudomonadota</taxon>
        <taxon>Gammaproteobacteria</taxon>
        <taxon>Alteromonadales</taxon>
        <taxon>Shewanellaceae</taxon>
        <taxon>Shewanella</taxon>
    </lineage>
</organism>
<dbReference type="InterPro" id="IPR046174">
    <property type="entry name" value="DUF6176"/>
</dbReference>
<accession>D4ZEB7</accession>
<dbReference type="Pfam" id="PF19673">
    <property type="entry name" value="DUF6176"/>
    <property type="match status" value="1"/>
</dbReference>
<dbReference type="AlphaFoldDB" id="D4ZEB7"/>
<evidence type="ECO:0000313" key="2">
    <source>
        <dbReference type="Proteomes" id="UP000002350"/>
    </source>
</evidence>
<dbReference type="eggNOG" id="ENOG5031VI7">
    <property type="taxonomic scope" value="Bacteria"/>
</dbReference>
<dbReference type="RefSeq" id="WP_013053462.1">
    <property type="nucleotide sequence ID" value="NC_014012.1"/>
</dbReference>
<keyword evidence="2" id="KW-1185">Reference proteome</keyword>
<dbReference type="EMBL" id="AP011177">
    <property type="protein sequence ID" value="BAJ04178.1"/>
    <property type="molecule type" value="Genomic_DNA"/>
</dbReference>
<sequence>MMVFYGFMVLFNMEAKLLKIKLQPDSRPHLEHLITYMREHIEYPRNEMAQKRYFWDSVFFEQTKEAEFIYIVIKSEDFFQHNGR</sequence>
<evidence type="ECO:0000313" key="1">
    <source>
        <dbReference type="EMBL" id="BAJ04178.1"/>
    </source>
</evidence>
<proteinExistence type="predicted"/>